<dbReference type="InterPro" id="IPR001494">
    <property type="entry name" value="Importin-beta_N"/>
</dbReference>
<dbReference type="PANTHER" id="PTHR12596:SF1">
    <property type="entry name" value="EXPORTIN-4"/>
    <property type="match status" value="1"/>
</dbReference>
<dbReference type="Proteomes" id="UP001153712">
    <property type="component" value="Chromosome 12"/>
</dbReference>
<dbReference type="GO" id="GO:0005643">
    <property type="term" value="C:nuclear pore"/>
    <property type="evidence" value="ECO:0007669"/>
    <property type="project" value="TreeGrafter"/>
</dbReference>
<evidence type="ECO:0000256" key="6">
    <source>
        <dbReference type="ARBA" id="ARBA00022927"/>
    </source>
</evidence>
<proteinExistence type="inferred from homology"/>
<evidence type="ECO:0000313" key="11">
    <source>
        <dbReference type="Proteomes" id="UP001153712"/>
    </source>
</evidence>
<organism evidence="10 11">
    <name type="scientific">Phyllotreta striolata</name>
    <name type="common">Striped flea beetle</name>
    <name type="synonym">Crioceris striolata</name>
    <dbReference type="NCBI Taxonomy" id="444603"/>
    <lineage>
        <taxon>Eukaryota</taxon>
        <taxon>Metazoa</taxon>
        <taxon>Ecdysozoa</taxon>
        <taxon>Arthropoda</taxon>
        <taxon>Hexapoda</taxon>
        <taxon>Insecta</taxon>
        <taxon>Pterygota</taxon>
        <taxon>Neoptera</taxon>
        <taxon>Endopterygota</taxon>
        <taxon>Coleoptera</taxon>
        <taxon>Polyphaga</taxon>
        <taxon>Cucujiformia</taxon>
        <taxon>Chrysomeloidea</taxon>
        <taxon>Chrysomelidae</taxon>
        <taxon>Galerucinae</taxon>
        <taxon>Alticini</taxon>
        <taxon>Phyllotreta</taxon>
    </lineage>
</organism>
<gene>
    <name evidence="10" type="ORF">PHYEVI_LOCUS2932</name>
</gene>
<evidence type="ECO:0000256" key="2">
    <source>
        <dbReference type="ARBA" id="ARBA00004496"/>
    </source>
</evidence>
<accession>A0A9N9TEG8</accession>
<dbReference type="PROSITE" id="PS50166">
    <property type="entry name" value="IMPORTIN_B_NT"/>
    <property type="match status" value="1"/>
</dbReference>
<evidence type="ECO:0000256" key="5">
    <source>
        <dbReference type="ARBA" id="ARBA00022490"/>
    </source>
</evidence>
<comment type="subcellular location">
    <subcellularLocation>
        <location evidence="2">Cytoplasm</location>
    </subcellularLocation>
    <subcellularLocation>
        <location evidence="1">Nucleus</location>
    </subcellularLocation>
</comment>
<keyword evidence="6" id="KW-0653">Protein transport</keyword>
<dbReference type="GO" id="GO:0031267">
    <property type="term" value="F:small GTPase binding"/>
    <property type="evidence" value="ECO:0007669"/>
    <property type="project" value="InterPro"/>
</dbReference>
<evidence type="ECO:0000256" key="4">
    <source>
        <dbReference type="ARBA" id="ARBA00022448"/>
    </source>
</evidence>
<dbReference type="InterPro" id="IPR016024">
    <property type="entry name" value="ARM-type_fold"/>
</dbReference>
<dbReference type="SUPFAM" id="SSF48371">
    <property type="entry name" value="ARM repeat"/>
    <property type="match status" value="1"/>
</dbReference>
<keyword evidence="5" id="KW-0963">Cytoplasm</keyword>
<reference evidence="10" key="1">
    <citation type="submission" date="2022-01" db="EMBL/GenBank/DDBJ databases">
        <authorList>
            <person name="King R."/>
        </authorList>
    </citation>
    <scope>NUCLEOTIDE SEQUENCE</scope>
</reference>
<sequence>MNDNIIREMEKAADMIMAPPNMVSNEQRHIAETIFLDFRKSKAPYALCRDILEKSQNQYLLFEAAEVLKGAVIREWSFLFENDKTSLRQYLFQYITSKTLPPFVRDRIVQVIAIMVKRASIDDGGRERGNILKEVENLIVNAEPNKKILGCNILSNLMQEYATTVKSTDVGLPWEVHFKVKKQFEGTDLKRIFQFCVYLLSEVVKNDPPFSDSLMELSRHLLRITETVLTWGYVSPIHILFISNKSTKISIYESVHAADAAPALKLSPSWSDTMLNSALLPLMFQIYWKFRDAEHLSHHSLNCLVQLASLTGGIFDSDEARMKYLQDYLMSFFNMVSNITIKSTECLGFSNIAKKLLTFFVQSIMKLPDGMKDTLLDEFTRITCHFCDGATMEEIHNEEDRCFTDALENMLDAWTTIFQELGHNHVEPKFLDCAQQVFNKYIQCHLAPPDGCRKTSVDLEDIEDNEDNDRTKFKEQLQVIGMFGRVVPRHSLPVLYKLLEDRINKLVNHLQAMQTRAMNVQESEALDNLFEDLHWIILVSGHILCMDSDGETPMIPSEIMQYSIDQHNRHESTLNATMNAILATESKIAVPDGFEQCDHIIRIVFDVMKLCTIEDYAASVNLAQFMSPEVGSSIMWFLKRWCLSYLLPVENYYQELSPTLLGCLGKDTDGSKVVVSYVLSKIQSNLYHFQSEPILLRDTVELFCDIASVKQRSSSQIVKTESMRNLIKLFGDLQPGSLPPNIVRGLCKGFVLAGLALHTRNGHPDGQAAMNEYYELILMPLQQRFKHILGREDFARISRDERTQKVVVDLLESFIGIAKGSAMPNVIILFHFLAPILSELPVFITIYADYQVIVQLILELFGQCAKYMLCYLPPLDSKRLYESSLATVQAYAKCNQGRLSNETFAEESSFQDLALILDLLTFILSKDYFDLCLTNNEDVTVTASDVSLFGLNFILPLMTMDLLKYPSLCSQFYKLLVLVNDIYPEKVSNLPPDLLNTLLRSIELGLTNFGSDIVQACLDFIQGMAAFVFNQKKADTAYGQAVRPFLKIVIDLTLSRQINTDLTSSASTCIYSLMCCFQEEYNMLVQSLIQAQSDPLTAERLAAAFNNLVRNVKLTCERSPKLRFRDNFDKFIANVHGFLLVK</sequence>
<evidence type="ECO:0000256" key="8">
    <source>
        <dbReference type="ARBA" id="ARBA00040444"/>
    </source>
</evidence>
<dbReference type="PANTHER" id="PTHR12596">
    <property type="entry name" value="EXPORTIN 4,7-RELATED"/>
    <property type="match status" value="1"/>
</dbReference>
<dbReference type="GO" id="GO:0005049">
    <property type="term" value="F:nuclear export signal receptor activity"/>
    <property type="evidence" value="ECO:0007669"/>
    <property type="project" value="InterPro"/>
</dbReference>
<keyword evidence="4" id="KW-0813">Transport</keyword>
<name>A0A9N9TEG8_PHYSR</name>
<keyword evidence="7" id="KW-0539">Nucleus</keyword>
<keyword evidence="11" id="KW-1185">Reference proteome</keyword>
<dbReference type="GO" id="GO:0005737">
    <property type="term" value="C:cytoplasm"/>
    <property type="evidence" value="ECO:0007669"/>
    <property type="project" value="UniProtKB-SubCell"/>
</dbReference>
<evidence type="ECO:0000256" key="3">
    <source>
        <dbReference type="ARBA" id="ARBA00009466"/>
    </source>
</evidence>
<evidence type="ECO:0000256" key="1">
    <source>
        <dbReference type="ARBA" id="ARBA00004123"/>
    </source>
</evidence>
<dbReference type="AlphaFoldDB" id="A0A9N9TEG8"/>
<protein>
    <recommendedName>
        <fullName evidence="8">Exportin-4</fullName>
    </recommendedName>
</protein>
<dbReference type="EMBL" id="OU900105">
    <property type="protein sequence ID" value="CAG9856511.1"/>
    <property type="molecule type" value="Genomic_DNA"/>
</dbReference>
<evidence type="ECO:0000259" key="9">
    <source>
        <dbReference type="PROSITE" id="PS50166"/>
    </source>
</evidence>
<feature type="domain" description="Importin N-terminal" evidence="9">
    <location>
        <begin position="31"/>
        <end position="97"/>
    </location>
</feature>
<dbReference type="OrthoDB" id="5548448at2759"/>
<dbReference type="InterPro" id="IPR044189">
    <property type="entry name" value="XPO4/7-like"/>
</dbReference>
<evidence type="ECO:0000313" key="10">
    <source>
        <dbReference type="EMBL" id="CAG9856511.1"/>
    </source>
</evidence>
<evidence type="ECO:0000256" key="7">
    <source>
        <dbReference type="ARBA" id="ARBA00023242"/>
    </source>
</evidence>
<dbReference type="GO" id="GO:0006611">
    <property type="term" value="P:protein export from nucleus"/>
    <property type="evidence" value="ECO:0007669"/>
    <property type="project" value="TreeGrafter"/>
</dbReference>
<dbReference type="InterPro" id="IPR011989">
    <property type="entry name" value="ARM-like"/>
</dbReference>
<dbReference type="Gene3D" id="1.25.10.10">
    <property type="entry name" value="Leucine-rich Repeat Variant"/>
    <property type="match status" value="2"/>
</dbReference>
<comment type="similarity">
    <text evidence="3">Belongs to the exportin family.</text>
</comment>